<dbReference type="PROSITE" id="PS51084">
    <property type="entry name" value="HIT_2"/>
    <property type="match status" value="1"/>
</dbReference>
<evidence type="ECO:0000313" key="6">
    <source>
        <dbReference type="Proteomes" id="UP000190774"/>
    </source>
</evidence>
<dbReference type="Proteomes" id="UP000190774">
    <property type="component" value="Unassembled WGS sequence"/>
</dbReference>
<dbReference type="InterPro" id="IPR011146">
    <property type="entry name" value="HIT-like"/>
</dbReference>
<evidence type="ECO:0000256" key="3">
    <source>
        <dbReference type="PROSITE-ProRule" id="PRU00464"/>
    </source>
</evidence>
<feature type="active site" description="Tele-AMP-histidine intermediate" evidence="1">
    <location>
        <position position="103"/>
    </location>
</feature>
<dbReference type="Gene3D" id="3.30.428.10">
    <property type="entry name" value="HIT-like"/>
    <property type="match status" value="1"/>
</dbReference>
<reference evidence="6" key="1">
    <citation type="submission" date="2017-02" db="EMBL/GenBank/DDBJ databases">
        <authorList>
            <person name="Varghese N."/>
            <person name="Submissions S."/>
        </authorList>
    </citation>
    <scope>NUCLEOTIDE SEQUENCE [LARGE SCALE GENOMIC DNA]</scope>
    <source>
        <strain evidence="6">ATCC 700200</strain>
    </source>
</reference>
<dbReference type="SUPFAM" id="SSF54197">
    <property type="entry name" value="HIT-like"/>
    <property type="match status" value="1"/>
</dbReference>
<keyword evidence="6" id="KW-1185">Reference proteome</keyword>
<dbReference type="PANTHER" id="PTHR23089">
    <property type="entry name" value="HISTIDINE TRIAD HIT PROTEIN"/>
    <property type="match status" value="1"/>
</dbReference>
<dbReference type="RefSeq" id="WP_078814071.1">
    <property type="nucleotide sequence ID" value="NZ_FUYE01000009.1"/>
</dbReference>
<dbReference type="EMBL" id="FUYE01000009">
    <property type="protein sequence ID" value="SKA99274.1"/>
    <property type="molecule type" value="Genomic_DNA"/>
</dbReference>
<dbReference type="InterPro" id="IPR036265">
    <property type="entry name" value="HIT-like_sf"/>
</dbReference>
<protein>
    <submittedName>
        <fullName evidence="5">Histidine triad (HIT) family protein</fullName>
    </submittedName>
</protein>
<feature type="domain" description="HIT" evidence="4">
    <location>
        <begin position="6"/>
        <end position="117"/>
    </location>
</feature>
<evidence type="ECO:0000256" key="2">
    <source>
        <dbReference type="PIRSR" id="PIRSR601310-3"/>
    </source>
</evidence>
<name>A0A1T4YBW3_9BACT</name>
<dbReference type="OrthoDB" id="9784774at2"/>
<dbReference type="STRING" id="48467.SAMN02745166_02890"/>
<dbReference type="CDD" id="cd01276">
    <property type="entry name" value="PKCI_related"/>
    <property type="match status" value="1"/>
</dbReference>
<gene>
    <name evidence="5" type="ORF">SAMN02745166_02890</name>
</gene>
<evidence type="ECO:0000313" key="5">
    <source>
        <dbReference type="EMBL" id="SKA99274.1"/>
    </source>
</evidence>
<dbReference type="InterPro" id="IPR001310">
    <property type="entry name" value="Histidine_triad_HIT"/>
</dbReference>
<dbReference type="Pfam" id="PF01230">
    <property type="entry name" value="HIT"/>
    <property type="match status" value="1"/>
</dbReference>
<dbReference type="AlphaFoldDB" id="A0A1T4YBW3"/>
<evidence type="ECO:0000259" key="4">
    <source>
        <dbReference type="PROSITE" id="PS51084"/>
    </source>
</evidence>
<evidence type="ECO:0000256" key="1">
    <source>
        <dbReference type="PIRSR" id="PIRSR601310-1"/>
    </source>
</evidence>
<feature type="short sequence motif" description="Histidine triad motif" evidence="2 3">
    <location>
        <begin position="101"/>
        <end position="105"/>
    </location>
</feature>
<proteinExistence type="predicted"/>
<dbReference type="PRINTS" id="PR00332">
    <property type="entry name" value="HISTRIAD"/>
</dbReference>
<dbReference type="GO" id="GO:0003824">
    <property type="term" value="F:catalytic activity"/>
    <property type="evidence" value="ECO:0007669"/>
    <property type="project" value="InterPro"/>
</dbReference>
<sequence length="117" mass="12754">MSEKTIFQKIIDREIPAPLVYEDDLVAAFNDINPQAPIHVLIVPKKLIPRVGEAVAEDQATLGALFLAAGKIADKLGVKDRSRGFRLVVNHGHDAGETVPHLHMHLLAGRDLAWPPG</sequence>
<organism evidence="5 6">
    <name type="scientific">Prosthecobacter debontii</name>
    <dbReference type="NCBI Taxonomy" id="48467"/>
    <lineage>
        <taxon>Bacteria</taxon>
        <taxon>Pseudomonadati</taxon>
        <taxon>Verrucomicrobiota</taxon>
        <taxon>Verrucomicrobiia</taxon>
        <taxon>Verrucomicrobiales</taxon>
        <taxon>Verrucomicrobiaceae</taxon>
        <taxon>Prosthecobacter</taxon>
    </lineage>
</organism>
<accession>A0A1T4YBW3</accession>